<evidence type="ECO:0000259" key="1">
    <source>
        <dbReference type="Pfam" id="PF23296"/>
    </source>
</evidence>
<accession>A0ABU4S364</accession>
<reference evidence="2 3" key="1">
    <citation type="submission" date="2023-11" db="EMBL/GenBank/DDBJ databases">
        <title>Gilvimarinus fulvus sp. nov., isolated from the surface of Kelp.</title>
        <authorList>
            <person name="Sun Y.Y."/>
            <person name="Gong Y."/>
            <person name="Du Z.J."/>
        </authorList>
    </citation>
    <scope>NUCLEOTIDE SEQUENCE [LARGE SCALE GENOMIC DNA]</scope>
    <source>
        <strain evidence="2 3">SDUM040013</strain>
    </source>
</reference>
<evidence type="ECO:0000313" key="2">
    <source>
        <dbReference type="EMBL" id="MDX6850956.1"/>
    </source>
</evidence>
<name>A0ABU4S364_9GAMM</name>
<dbReference type="RefSeq" id="WP_302721602.1">
    <property type="nucleotide sequence ID" value="NZ_JAULRU010000344.1"/>
</dbReference>
<sequence length="55" mass="6551">MSTEDRLKVWRALSDLFLDTEIEDYVFKYIARTISECGLSLSEAEEILWYEVYPI</sequence>
<evidence type="ECO:0000313" key="3">
    <source>
        <dbReference type="Proteomes" id="UP001273505"/>
    </source>
</evidence>
<comment type="caution">
    <text evidence="2">The sequence shown here is derived from an EMBL/GenBank/DDBJ whole genome shotgun (WGS) entry which is preliminary data.</text>
</comment>
<dbReference type="EMBL" id="JAXAFO010000035">
    <property type="protein sequence ID" value="MDX6850956.1"/>
    <property type="molecule type" value="Genomic_DNA"/>
</dbReference>
<gene>
    <name evidence="2" type="ORF">SCD92_16390</name>
</gene>
<feature type="domain" description="DUF7079" evidence="1">
    <location>
        <begin position="4"/>
        <end position="55"/>
    </location>
</feature>
<protein>
    <recommendedName>
        <fullName evidence="1">DUF7079 domain-containing protein</fullName>
    </recommendedName>
</protein>
<keyword evidence="3" id="KW-1185">Reference proteome</keyword>
<organism evidence="2 3">
    <name type="scientific">Gilvimarinus gilvus</name>
    <dbReference type="NCBI Taxonomy" id="3058038"/>
    <lineage>
        <taxon>Bacteria</taxon>
        <taxon>Pseudomonadati</taxon>
        <taxon>Pseudomonadota</taxon>
        <taxon>Gammaproteobacteria</taxon>
        <taxon>Cellvibrionales</taxon>
        <taxon>Cellvibrionaceae</taxon>
        <taxon>Gilvimarinus</taxon>
    </lineage>
</organism>
<dbReference type="Proteomes" id="UP001273505">
    <property type="component" value="Unassembled WGS sequence"/>
</dbReference>
<dbReference type="InterPro" id="IPR055507">
    <property type="entry name" value="DUF7079"/>
</dbReference>
<proteinExistence type="predicted"/>
<dbReference type="Pfam" id="PF23296">
    <property type="entry name" value="DUF7079"/>
    <property type="match status" value="1"/>
</dbReference>